<evidence type="ECO:0000256" key="21">
    <source>
        <dbReference type="SAM" id="MobiDB-lite"/>
    </source>
</evidence>
<dbReference type="SUPFAM" id="SSF56112">
    <property type="entry name" value="Protein kinase-like (PK-like)"/>
    <property type="match status" value="1"/>
</dbReference>
<organism evidence="23 24">
    <name type="scientific">Wallemia ichthyophaga</name>
    <dbReference type="NCBI Taxonomy" id="245174"/>
    <lineage>
        <taxon>Eukaryota</taxon>
        <taxon>Fungi</taxon>
        <taxon>Dikarya</taxon>
        <taxon>Basidiomycota</taxon>
        <taxon>Wallemiomycotina</taxon>
        <taxon>Wallemiomycetes</taxon>
        <taxon>Wallemiales</taxon>
        <taxon>Wallemiaceae</taxon>
        <taxon>Wallemia</taxon>
    </lineage>
</organism>
<dbReference type="PROSITE" id="PS50011">
    <property type="entry name" value="PROTEIN_KINASE_DOM"/>
    <property type="match status" value="1"/>
</dbReference>
<accession>A0A4T0KMP6</accession>
<evidence type="ECO:0000256" key="7">
    <source>
        <dbReference type="ARBA" id="ARBA00022679"/>
    </source>
</evidence>
<keyword evidence="7" id="KW-0808">Transferase</keyword>
<evidence type="ECO:0000256" key="15">
    <source>
        <dbReference type="ARBA" id="ARBA00023163"/>
    </source>
</evidence>
<feature type="region of interest" description="Disordered" evidence="21">
    <location>
        <begin position="356"/>
        <end position="392"/>
    </location>
</feature>
<keyword evidence="6" id="KW-0723">Serine/threonine-protein kinase</keyword>
<reference evidence="23 24" key="1">
    <citation type="submission" date="2019-03" db="EMBL/GenBank/DDBJ databases">
        <title>Sequencing 23 genomes of Wallemia ichthyophaga.</title>
        <authorList>
            <person name="Gostincar C."/>
        </authorList>
    </citation>
    <scope>NUCLEOTIDE SEQUENCE [LARGE SCALE GENOMIC DNA]</scope>
    <source>
        <strain evidence="23 24">EXF-8621</strain>
    </source>
</reference>
<evidence type="ECO:0000256" key="6">
    <source>
        <dbReference type="ARBA" id="ARBA00022527"/>
    </source>
</evidence>
<keyword evidence="10" id="KW-0418">Kinase</keyword>
<keyword evidence="14" id="KW-0010">Activator</keyword>
<evidence type="ECO:0000313" key="24">
    <source>
        <dbReference type="Proteomes" id="UP000306954"/>
    </source>
</evidence>
<dbReference type="InterPro" id="IPR050108">
    <property type="entry name" value="CDK"/>
</dbReference>
<dbReference type="Pfam" id="PF00069">
    <property type="entry name" value="Pkinase"/>
    <property type="match status" value="1"/>
</dbReference>
<comment type="similarity">
    <text evidence="2">Belongs to the protein kinase superfamily. CMGC Ser/Thr protein kinase family. CDC2/CDKX subfamily.</text>
</comment>
<keyword evidence="8" id="KW-0479">Metal-binding</keyword>
<comment type="subcellular location">
    <subcellularLocation>
        <location evidence="1">Nucleus</location>
    </subcellularLocation>
</comment>
<dbReference type="Gene3D" id="3.30.200.20">
    <property type="entry name" value="Phosphorylase Kinase, domain 1"/>
    <property type="match status" value="1"/>
</dbReference>
<dbReference type="PANTHER" id="PTHR24056:SF495">
    <property type="entry name" value="CYCLIN-DEPENDENT KINASE 8-RELATED"/>
    <property type="match status" value="1"/>
</dbReference>
<dbReference type="InterPro" id="IPR011009">
    <property type="entry name" value="Kinase-like_dom_sf"/>
</dbReference>
<keyword evidence="11" id="KW-0067">ATP-binding</keyword>
<evidence type="ECO:0000256" key="20">
    <source>
        <dbReference type="ARBA" id="ARBA00049280"/>
    </source>
</evidence>
<keyword evidence="15" id="KW-0804">Transcription</keyword>
<comment type="catalytic activity">
    <reaction evidence="20">
        <text>[DNA-directed RNA polymerase] + ATP = phospho-[DNA-directed RNA polymerase] + ADP + H(+)</text>
        <dbReference type="Rhea" id="RHEA:10216"/>
        <dbReference type="Rhea" id="RHEA-COMP:11321"/>
        <dbReference type="Rhea" id="RHEA-COMP:11322"/>
        <dbReference type="ChEBI" id="CHEBI:15378"/>
        <dbReference type="ChEBI" id="CHEBI:30616"/>
        <dbReference type="ChEBI" id="CHEBI:43176"/>
        <dbReference type="ChEBI" id="CHEBI:68546"/>
        <dbReference type="ChEBI" id="CHEBI:456216"/>
        <dbReference type="EC" id="2.7.11.23"/>
    </reaction>
</comment>
<dbReference type="PROSITE" id="PS00108">
    <property type="entry name" value="PROTEIN_KINASE_ST"/>
    <property type="match status" value="1"/>
</dbReference>
<evidence type="ECO:0000256" key="10">
    <source>
        <dbReference type="ARBA" id="ARBA00022777"/>
    </source>
</evidence>
<dbReference type="OMA" id="YFKNGGP"/>
<evidence type="ECO:0000256" key="1">
    <source>
        <dbReference type="ARBA" id="ARBA00004123"/>
    </source>
</evidence>
<keyword evidence="13" id="KW-0805">Transcription regulation</keyword>
<gene>
    <name evidence="23" type="ORF">E3P90_02422</name>
</gene>
<evidence type="ECO:0000256" key="3">
    <source>
        <dbReference type="ARBA" id="ARBA00012409"/>
    </source>
</evidence>
<evidence type="ECO:0000259" key="22">
    <source>
        <dbReference type="PROSITE" id="PS50011"/>
    </source>
</evidence>
<keyword evidence="5" id="KW-0678">Repressor</keyword>
<evidence type="ECO:0000256" key="18">
    <source>
        <dbReference type="ARBA" id="ARBA00047811"/>
    </source>
</evidence>
<name>A0A4T0KMP6_WALIC</name>
<keyword evidence="9" id="KW-0547">Nucleotide-binding</keyword>
<keyword evidence="16" id="KW-0539">Nucleus</keyword>
<comment type="catalytic activity">
    <reaction evidence="18">
        <text>L-threonyl-[protein] + ATP = O-phospho-L-threonyl-[protein] + ADP + H(+)</text>
        <dbReference type="Rhea" id="RHEA:46608"/>
        <dbReference type="Rhea" id="RHEA-COMP:11060"/>
        <dbReference type="Rhea" id="RHEA-COMP:11605"/>
        <dbReference type="ChEBI" id="CHEBI:15378"/>
        <dbReference type="ChEBI" id="CHEBI:30013"/>
        <dbReference type="ChEBI" id="CHEBI:30616"/>
        <dbReference type="ChEBI" id="CHEBI:61977"/>
        <dbReference type="ChEBI" id="CHEBI:456216"/>
        <dbReference type="EC" id="2.7.11.22"/>
    </reaction>
</comment>
<proteinExistence type="inferred from homology"/>
<dbReference type="GO" id="GO:0004693">
    <property type="term" value="F:cyclin-dependent protein serine/threonine kinase activity"/>
    <property type="evidence" value="ECO:0007669"/>
    <property type="project" value="UniProtKB-EC"/>
</dbReference>
<dbReference type="EC" id="2.7.11.22" evidence="4"/>
<evidence type="ECO:0000256" key="19">
    <source>
        <dbReference type="ARBA" id="ARBA00048367"/>
    </source>
</evidence>
<evidence type="ECO:0000256" key="13">
    <source>
        <dbReference type="ARBA" id="ARBA00023015"/>
    </source>
</evidence>
<evidence type="ECO:0000256" key="17">
    <source>
        <dbReference type="ARBA" id="ARBA00041823"/>
    </source>
</evidence>
<dbReference type="GO" id="GO:0016592">
    <property type="term" value="C:mediator complex"/>
    <property type="evidence" value="ECO:0007669"/>
    <property type="project" value="TreeGrafter"/>
</dbReference>
<evidence type="ECO:0000256" key="5">
    <source>
        <dbReference type="ARBA" id="ARBA00022491"/>
    </source>
</evidence>
<sequence>MTGDLNRIYNTHKSKSNENKLNKYKILGFLSSGTYGKVFKAEAVDDANKVYAIKKFKPDNQLFMGISQSAIREISLNSEINSENLAKLVEVLLMDGAIYMIFEYAEHDLLQIIYHHSQIVRNDIDPLVLKSFLYQLTNGVHYLHSNFIIHRDLKPANILVTNTGVVKVGDLGLARVFKAPLQPLYNGDKVVVTIWYRSPELLLGTRHYTPAIDIWAIGCIYAEMLSLRPLFKGDEVRLDNKKLPFQSHQMICIMDLLGFPNTTRYPDIKNLPDYNELMQFNPQQFSYKLNHWFAQRSNSLQGFDLLDKMLQYDPTQRLSAKDALNHPFFTTEQPQPLSAPLATHSENIYPTRRVTHDGELDGLSSQHSGVSGAGAGGGSAQSGPSRKRSRLV</sequence>
<dbReference type="InterPro" id="IPR008271">
    <property type="entry name" value="Ser/Thr_kinase_AS"/>
</dbReference>
<evidence type="ECO:0000256" key="8">
    <source>
        <dbReference type="ARBA" id="ARBA00022723"/>
    </source>
</evidence>
<comment type="caution">
    <text evidence="23">The sequence shown here is derived from an EMBL/GenBank/DDBJ whole genome shotgun (WGS) entry which is preliminary data.</text>
</comment>
<dbReference type="PANTHER" id="PTHR24056">
    <property type="entry name" value="CELL DIVISION PROTEIN KINASE"/>
    <property type="match status" value="1"/>
</dbReference>
<evidence type="ECO:0000256" key="2">
    <source>
        <dbReference type="ARBA" id="ARBA00006485"/>
    </source>
</evidence>
<evidence type="ECO:0000256" key="14">
    <source>
        <dbReference type="ARBA" id="ARBA00023159"/>
    </source>
</evidence>
<dbReference type="AlphaFoldDB" id="A0A4T0KMP6"/>
<evidence type="ECO:0000256" key="11">
    <source>
        <dbReference type="ARBA" id="ARBA00022840"/>
    </source>
</evidence>
<dbReference type="InterPro" id="IPR000719">
    <property type="entry name" value="Prot_kinase_dom"/>
</dbReference>
<dbReference type="SMART" id="SM00220">
    <property type="entry name" value="S_TKc"/>
    <property type="match status" value="1"/>
</dbReference>
<comment type="catalytic activity">
    <reaction evidence="19">
        <text>L-seryl-[protein] + ATP = O-phospho-L-seryl-[protein] + ADP + H(+)</text>
        <dbReference type="Rhea" id="RHEA:17989"/>
        <dbReference type="Rhea" id="RHEA-COMP:9863"/>
        <dbReference type="Rhea" id="RHEA-COMP:11604"/>
        <dbReference type="ChEBI" id="CHEBI:15378"/>
        <dbReference type="ChEBI" id="CHEBI:29999"/>
        <dbReference type="ChEBI" id="CHEBI:30616"/>
        <dbReference type="ChEBI" id="CHEBI:83421"/>
        <dbReference type="ChEBI" id="CHEBI:456216"/>
        <dbReference type="EC" id="2.7.11.22"/>
    </reaction>
</comment>
<evidence type="ECO:0000313" key="23">
    <source>
        <dbReference type="EMBL" id="TIB11377.1"/>
    </source>
</evidence>
<feature type="compositionally biased region" description="Gly residues" evidence="21">
    <location>
        <begin position="371"/>
        <end position="380"/>
    </location>
</feature>
<evidence type="ECO:0000256" key="4">
    <source>
        <dbReference type="ARBA" id="ARBA00012425"/>
    </source>
</evidence>
<dbReference type="EMBL" id="SPOF01000024">
    <property type="protein sequence ID" value="TIB11377.1"/>
    <property type="molecule type" value="Genomic_DNA"/>
</dbReference>
<dbReference type="Gene3D" id="1.10.510.10">
    <property type="entry name" value="Transferase(Phosphotransferase) domain 1"/>
    <property type="match status" value="1"/>
</dbReference>
<dbReference type="GO" id="GO:0046872">
    <property type="term" value="F:metal ion binding"/>
    <property type="evidence" value="ECO:0007669"/>
    <property type="project" value="UniProtKB-KW"/>
</dbReference>
<evidence type="ECO:0000256" key="16">
    <source>
        <dbReference type="ARBA" id="ARBA00023242"/>
    </source>
</evidence>
<evidence type="ECO:0000256" key="9">
    <source>
        <dbReference type="ARBA" id="ARBA00022741"/>
    </source>
</evidence>
<dbReference type="GO" id="GO:0008353">
    <property type="term" value="F:RNA polymerase II CTD heptapeptide repeat kinase activity"/>
    <property type="evidence" value="ECO:0007669"/>
    <property type="project" value="UniProtKB-EC"/>
</dbReference>
<evidence type="ECO:0000256" key="12">
    <source>
        <dbReference type="ARBA" id="ARBA00022842"/>
    </source>
</evidence>
<dbReference type="FunFam" id="1.10.510.10:FF:000408">
    <property type="entry name" value="Serine/threonine-protein kinase SSN3"/>
    <property type="match status" value="1"/>
</dbReference>
<dbReference type="Proteomes" id="UP000306954">
    <property type="component" value="Unassembled WGS sequence"/>
</dbReference>
<keyword evidence="12" id="KW-0460">Magnesium</keyword>
<dbReference type="EC" id="2.7.11.23" evidence="3"/>
<protein>
    <recommendedName>
        <fullName evidence="17">Cyclin-dependent kinase 8</fullName>
        <ecNumber evidence="4">2.7.11.22</ecNumber>
        <ecNumber evidence="3">2.7.11.23</ecNumber>
    </recommendedName>
</protein>
<dbReference type="GO" id="GO:0005524">
    <property type="term" value="F:ATP binding"/>
    <property type="evidence" value="ECO:0007669"/>
    <property type="project" value="UniProtKB-KW"/>
</dbReference>
<feature type="domain" description="Protein kinase" evidence="22">
    <location>
        <begin position="24"/>
        <end position="329"/>
    </location>
</feature>